<evidence type="ECO:0000313" key="2">
    <source>
        <dbReference type="EMBL" id="AII19525.1"/>
    </source>
</evidence>
<keyword evidence="1" id="KW-0812">Transmembrane</keyword>
<protein>
    <submittedName>
        <fullName evidence="2">ATP synthase F0 subunit 8</fullName>
    </submittedName>
</protein>
<dbReference type="AlphaFoldDB" id="A0A0U1WQT5"/>
<reference evidence="2" key="1">
    <citation type="submission" date="2014-04" db="EMBL/GenBank/DDBJ databases">
        <title>The mitochondrial genome of Armatobalanus allium.</title>
        <authorList>
            <person name="Chan B.K.K."/>
        </authorList>
    </citation>
    <scope>NUCLEOTIDE SEQUENCE</scope>
</reference>
<dbReference type="GeneID" id="26832063"/>
<gene>
    <name evidence="2" type="primary">ATP8</name>
</gene>
<keyword evidence="2" id="KW-0496">Mitochondrion</keyword>
<keyword evidence="1" id="KW-1133">Transmembrane helix</keyword>
<accession>A0A0U1WQT5</accession>
<organism evidence="2">
    <name type="scientific">Armatobalanus allium</name>
    <dbReference type="NCBI Taxonomy" id="429428"/>
    <lineage>
        <taxon>Eukaryota</taxon>
        <taxon>Metazoa</taxon>
        <taxon>Ecdysozoa</taxon>
        <taxon>Arthropoda</taxon>
        <taxon>Crustacea</taxon>
        <taxon>Multicrustacea</taxon>
        <taxon>Cirripedia</taxon>
        <taxon>Thoracica</taxon>
        <taxon>Thoracicalcarea</taxon>
        <taxon>Balanomorpha</taxon>
        <taxon>Balanoidea</taxon>
        <taxon>Balanidae</taxon>
        <taxon>Archaeobalaninae</taxon>
        <taxon>Armatobalanus</taxon>
    </lineage>
</organism>
<name>A0A0U1WQT5_9CRUS</name>
<geneLocation type="mitochondrion" evidence="2"/>
<feature type="transmembrane region" description="Helical" evidence="1">
    <location>
        <begin position="6"/>
        <end position="29"/>
    </location>
</feature>
<dbReference type="RefSeq" id="YP_009227878.1">
    <property type="nucleotide sequence ID" value="NC_029167.1"/>
</dbReference>
<sequence length="52" mass="6101">MPHMSPIMWALIMFLSFSMIIILLTMIYFSSSPITPESQKASKKIFSSNWMW</sequence>
<proteinExistence type="predicted"/>
<keyword evidence="1" id="KW-0472">Membrane</keyword>
<dbReference type="CTD" id="4509"/>
<dbReference type="EMBL" id="KJ754817">
    <property type="protein sequence ID" value="AII19525.1"/>
    <property type="molecule type" value="Genomic_DNA"/>
</dbReference>
<evidence type="ECO:0000256" key="1">
    <source>
        <dbReference type="SAM" id="Phobius"/>
    </source>
</evidence>